<protein>
    <recommendedName>
        <fullName evidence="10">Lycopene cyclase domain-containing protein</fullName>
    </recommendedName>
</protein>
<evidence type="ECO:0000256" key="1">
    <source>
        <dbReference type="ARBA" id="ARBA00004141"/>
    </source>
</evidence>
<keyword evidence="6 9" id="KW-0472">Membrane</keyword>
<name>A0A126ZUQ5_9MICC</name>
<dbReference type="KEGG" id="satk:SA2016_0118"/>
<evidence type="ECO:0000256" key="5">
    <source>
        <dbReference type="ARBA" id="ARBA00022989"/>
    </source>
</evidence>
<dbReference type="GO" id="GO:0016117">
    <property type="term" value="P:carotenoid biosynthetic process"/>
    <property type="evidence" value="ECO:0007669"/>
    <property type="project" value="UniProtKB-KW"/>
</dbReference>
<feature type="domain" description="Lycopene cyclase" evidence="10">
    <location>
        <begin position="8"/>
        <end position="92"/>
    </location>
</feature>
<feature type="transmembrane region" description="Helical" evidence="9">
    <location>
        <begin position="6"/>
        <end position="22"/>
    </location>
</feature>
<feature type="transmembrane region" description="Helical" evidence="9">
    <location>
        <begin position="34"/>
        <end position="59"/>
    </location>
</feature>
<evidence type="ECO:0000256" key="3">
    <source>
        <dbReference type="ARBA" id="ARBA00022692"/>
    </source>
</evidence>
<accession>A0A126ZUQ5</accession>
<dbReference type="EMBL" id="CP014518">
    <property type="protein sequence ID" value="AMM30823.1"/>
    <property type="molecule type" value="Genomic_DNA"/>
</dbReference>
<comment type="subcellular location">
    <subcellularLocation>
        <location evidence="1">Membrane</location>
        <topology evidence="1">Multi-pass membrane protein</topology>
    </subcellularLocation>
</comment>
<evidence type="ECO:0000256" key="6">
    <source>
        <dbReference type="ARBA" id="ARBA00023136"/>
    </source>
</evidence>
<dbReference type="GO" id="GO:0045436">
    <property type="term" value="F:lycopene beta cyclase activity"/>
    <property type="evidence" value="ECO:0007669"/>
    <property type="project" value="UniProtKB-ARBA"/>
</dbReference>
<dbReference type="GO" id="GO:0016872">
    <property type="term" value="F:intramolecular lyase activity"/>
    <property type="evidence" value="ECO:0007669"/>
    <property type="project" value="InterPro"/>
</dbReference>
<organism evidence="11 12">
    <name type="scientific">Sinomonas atrocyanea</name>
    <dbReference type="NCBI Taxonomy" id="37927"/>
    <lineage>
        <taxon>Bacteria</taxon>
        <taxon>Bacillati</taxon>
        <taxon>Actinomycetota</taxon>
        <taxon>Actinomycetes</taxon>
        <taxon>Micrococcales</taxon>
        <taxon>Micrococcaceae</taxon>
        <taxon>Sinomonas</taxon>
    </lineage>
</organism>
<dbReference type="Proteomes" id="UP000070134">
    <property type="component" value="Chromosome"/>
</dbReference>
<keyword evidence="4" id="KW-0125">Carotenoid biosynthesis</keyword>
<dbReference type="InterPro" id="IPR017825">
    <property type="entry name" value="Lycopene_cyclase_dom"/>
</dbReference>
<dbReference type="Pfam" id="PF18916">
    <property type="entry name" value="Lycopene_cyc"/>
    <property type="match status" value="1"/>
</dbReference>
<evidence type="ECO:0000313" key="12">
    <source>
        <dbReference type="Proteomes" id="UP000070134"/>
    </source>
</evidence>
<sequence>MSYLVVDLVFLALAAALAALLSRRARRRPGTWAAVLAGGAVLLVLTAVFDNGIIILGLYGYTPSALSGLFLGAMPIEDFGYPLAAAVLVPLLWRALTARQAPGSASPEDRRRAPRARALRTEERP</sequence>
<keyword evidence="7" id="KW-0413">Isomerase</keyword>
<evidence type="ECO:0000256" key="2">
    <source>
        <dbReference type="ARBA" id="ARBA00004829"/>
    </source>
</evidence>
<dbReference type="RefSeq" id="WP_084249202.1">
    <property type="nucleotide sequence ID" value="NZ_BJMO01000034.1"/>
</dbReference>
<evidence type="ECO:0000313" key="11">
    <source>
        <dbReference type="EMBL" id="AMM30823.1"/>
    </source>
</evidence>
<feature type="region of interest" description="Disordered" evidence="8">
    <location>
        <begin position="99"/>
        <end position="125"/>
    </location>
</feature>
<keyword evidence="5 9" id="KW-1133">Transmembrane helix</keyword>
<comment type="pathway">
    <text evidence="2">Carotenoid biosynthesis.</text>
</comment>
<reference evidence="11 12" key="1">
    <citation type="submission" date="2016-02" db="EMBL/GenBank/DDBJ databases">
        <title>Complete genome of Sinomonas atrocyanea KCTC 3377.</title>
        <authorList>
            <person name="Kim K.M."/>
        </authorList>
    </citation>
    <scope>NUCLEOTIDE SEQUENCE [LARGE SCALE GENOMIC DNA]</scope>
    <source>
        <strain evidence="11 12">KCTC 3377</strain>
    </source>
</reference>
<feature type="transmembrane region" description="Helical" evidence="9">
    <location>
        <begin position="79"/>
        <end position="96"/>
    </location>
</feature>
<evidence type="ECO:0000256" key="4">
    <source>
        <dbReference type="ARBA" id="ARBA00022746"/>
    </source>
</evidence>
<evidence type="ECO:0000256" key="7">
    <source>
        <dbReference type="ARBA" id="ARBA00023235"/>
    </source>
</evidence>
<keyword evidence="3 9" id="KW-0812">Transmembrane</keyword>
<dbReference type="NCBIfam" id="TIGR03462">
    <property type="entry name" value="CarR_dom_SF"/>
    <property type="match status" value="1"/>
</dbReference>
<evidence type="ECO:0000256" key="9">
    <source>
        <dbReference type="SAM" id="Phobius"/>
    </source>
</evidence>
<dbReference type="STRING" id="37927.SA2016_0118"/>
<dbReference type="OrthoDB" id="4411839at2"/>
<gene>
    <name evidence="11" type="ORF">SA2016_0118</name>
</gene>
<dbReference type="AlphaFoldDB" id="A0A126ZUQ5"/>
<dbReference type="GO" id="GO:0016020">
    <property type="term" value="C:membrane"/>
    <property type="evidence" value="ECO:0007669"/>
    <property type="project" value="UniProtKB-SubCell"/>
</dbReference>
<evidence type="ECO:0000259" key="10">
    <source>
        <dbReference type="Pfam" id="PF18916"/>
    </source>
</evidence>
<keyword evidence="12" id="KW-1185">Reference proteome</keyword>
<proteinExistence type="predicted"/>
<evidence type="ECO:0000256" key="8">
    <source>
        <dbReference type="SAM" id="MobiDB-lite"/>
    </source>
</evidence>